<evidence type="ECO:0000256" key="1">
    <source>
        <dbReference type="ARBA" id="ARBA00005234"/>
    </source>
</evidence>
<dbReference type="PANTHER" id="PTHR34835:SF60">
    <property type="entry name" value="OS10G0490300 PROTEIN"/>
    <property type="match status" value="1"/>
</dbReference>
<evidence type="ECO:0000259" key="5">
    <source>
        <dbReference type="Pfam" id="PF02902"/>
    </source>
</evidence>
<gene>
    <name evidence="6" type="ORF">PVAP13_5NG189486</name>
</gene>
<dbReference type="InterPro" id="IPR003653">
    <property type="entry name" value="Peptidase_C48_C"/>
</dbReference>
<dbReference type="GO" id="GO:0008234">
    <property type="term" value="F:cysteine-type peptidase activity"/>
    <property type="evidence" value="ECO:0007669"/>
    <property type="project" value="InterPro"/>
</dbReference>
<keyword evidence="7" id="KW-1185">Reference proteome</keyword>
<feature type="region of interest" description="Disordered" evidence="4">
    <location>
        <begin position="431"/>
        <end position="476"/>
    </location>
</feature>
<name>A0A8T0RMY4_PANVG</name>
<dbReference type="GO" id="GO:0006508">
    <property type="term" value="P:proteolysis"/>
    <property type="evidence" value="ECO:0007669"/>
    <property type="project" value="UniProtKB-KW"/>
</dbReference>
<feature type="domain" description="Ubiquitin-like protease family profile" evidence="5">
    <location>
        <begin position="701"/>
        <end position="842"/>
    </location>
</feature>
<reference evidence="6" key="1">
    <citation type="submission" date="2020-05" db="EMBL/GenBank/DDBJ databases">
        <title>WGS assembly of Panicum virgatum.</title>
        <authorList>
            <person name="Lovell J.T."/>
            <person name="Jenkins J."/>
            <person name="Shu S."/>
            <person name="Juenger T.E."/>
            <person name="Schmutz J."/>
        </authorList>
    </citation>
    <scope>NUCLEOTIDE SEQUENCE</scope>
    <source>
        <strain evidence="6">AP13</strain>
    </source>
</reference>
<feature type="compositionally biased region" description="Basic and acidic residues" evidence="4">
    <location>
        <begin position="455"/>
        <end position="467"/>
    </location>
</feature>
<comment type="caution">
    <text evidence="6">The sequence shown here is derived from an EMBL/GenBank/DDBJ whole genome shotgun (WGS) entry which is preliminary data.</text>
</comment>
<protein>
    <recommendedName>
        <fullName evidence="5">Ubiquitin-like protease family profile domain-containing protein</fullName>
    </recommendedName>
</protein>
<dbReference type="EMBL" id="CM029046">
    <property type="protein sequence ID" value="KAG2587641.1"/>
    <property type="molecule type" value="Genomic_DNA"/>
</dbReference>
<dbReference type="PANTHER" id="PTHR34835">
    <property type="entry name" value="OS07G0283600 PROTEIN-RELATED"/>
    <property type="match status" value="1"/>
</dbReference>
<dbReference type="Pfam" id="PF02902">
    <property type="entry name" value="Peptidase_C48"/>
    <property type="match status" value="1"/>
</dbReference>
<proteinExistence type="inferred from homology"/>
<evidence type="ECO:0000256" key="4">
    <source>
        <dbReference type="SAM" id="MobiDB-lite"/>
    </source>
</evidence>
<keyword evidence="2" id="KW-0645">Protease</keyword>
<keyword evidence="3" id="KW-0378">Hydrolase</keyword>
<evidence type="ECO:0000313" key="6">
    <source>
        <dbReference type="EMBL" id="KAG2587641.1"/>
    </source>
</evidence>
<dbReference type="SUPFAM" id="SSF54001">
    <property type="entry name" value="Cysteine proteinases"/>
    <property type="match status" value="1"/>
</dbReference>
<evidence type="ECO:0000256" key="3">
    <source>
        <dbReference type="ARBA" id="ARBA00022801"/>
    </source>
</evidence>
<evidence type="ECO:0000313" key="7">
    <source>
        <dbReference type="Proteomes" id="UP000823388"/>
    </source>
</evidence>
<feature type="compositionally biased region" description="Polar residues" evidence="4">
    <location>
        <begin position="398"/>
        <end position="416"/>
    </location>
</feature>
<dbReference type="InterPro" id="IPR038765">
    <property type="entry name" value="Papain-like_cys_pep_sf"/>
</dbReference>
<comment type="similarity">
    <text evidence="1">Belongs to the peptidase C48 family.</text>
</comment>
<feature type="region of interest" description="Disordered" evidence="4">
    <location>
        <begin position="546"/>
        <end position="576"/>
    </location>
</feature>
<feature type="non-terminal residue" evidence="6">
    <location>
        <position position="1"/>
    </location>
</feature>
<feature type="region of interest" description="Disordered" evidence="4">
    <location>
        <begin position="393"/>
        <end position="419"/>
    </location>
</feature>
<feature type="compositionally biased region" description="Low complexity" evidence="4">
    <location>
        <begin position="546"/>
        <end position="556"/>
    </location>
</feature>
<organism evidence="6 7">
    <name type="scientific">Panicum virgatum</name>
    <name type="common">Blackwell switchgrass</name>
    <dbReference type="NCBI Taxonomy" id="38727"/>
    <lineage>
        <taxon>Eukaryota</taxon>
        <taxon>Viridiplantae</taxon>
        <taxon>Streptophyta</taxon>
        <taxon>Embryophyta</taxon>
        <taxon>Tracheophyta</taxon>
        <taxon>Spermatophyta</taxon>
        <taxon>Magnoliopsida</taxon>
        <taxon>Liliopsida</taxon>
        <taxon>Poales</taxon>
        <taxon>Poaceae</taxon>
        <taxon>PACMAD clade</taxon>
        <taxon>Panicoideae</taxon>
        <taxon>Panicodae</taxon>
        <taxon>Paniceae</taxon>
        <taxon>Panicinae</taxon>
        <taxon>Panicum</taxon>
        <taxon>Panicum sect. Hiantes</taxon>
    </lineage>
</organism>
<dbReference type="AlphaFoldDB" id="A0A8T0RMY4"/>
<accession>A0A8T0RMY4</accession>
<sequence length="862" mass="97709">FAEIKILKRKLALSLSREETNSNSVKLSKDAFTRFSVSTFSSVVESLTPENRKVIEDFGFGSLLHFDRCFVPNKFVKWVARHVNHRSADIVFNGKVISLTKESVHLVLGLPLSDKCFPSDPSLGKSILLSKFVKQKIPPVSFFSKKIIDHEVLSDEEVFMCFILVALHSFLCSNSSVTPSHKYFGIFEDIGNAKDLDWCGFVLDWLLDGIKSFNKGKHSDGGTLPVCLYYWAVLYLDHVDFGARHFPMSIPHISVWKGSMITDNAEFDSKSPGCYGYHLLLDISRTCFSKDLRFIANPTPLSFGDDFKQKLDAVSGCTLPENLKIDICNLIQNYCFNSGVSINLDVHSVNALPDSLKSCFCKLMTHAYSIDTRSQQLVLYLMKLVADSVATDDDNNDEYSSQDVNAASQHQNSPNDVTVKDADRVYRSLSQKYESTPPPQPRQSPQMKPLVESSNSDRSKCLKKSDNSEVDGDSSSDVIMIDIENRYAPDSISPSPVPGMRRFSIRQPCPDVEIIDERSLSDTVIHMTRRSDEIYNSILLKSGNNANTSAGSGSSADHLNHQLSMPSQPYRISDSTTGGKLPIHGPRRFAKPASIFNADFVTSSNKFVVTKSEVENYNIICKLASSQFQCEDAVNMFGVRCTFWSLGDSLKPGGLVKSFVVSAFCFSLFHKPNGHPDISKRHYFFSNIADNLLKDYNEADQQILYRAFTKSSKARPLHHSNMLFFPTRFQGHWFVIIVDIKDRKYVILDSFYKQNDEFQEIVRDRLRSSFEHHWDKYMQVNMGFGEYEFVYPVVPEQPLDNNTDSGIYTMMFIEHWTSPRSALRCLFTQKDIPNIRIKIANDLVFQPKNSGMKHRVTHYKKC</sequence>
<dbReference type="Gene3D" id="3.40.395.10">
    <property type="entry name" value="Adenoviral Proteinase, Chain A"/>
    <property type="match status" value="1"/>
</dbReference>
<dbReference type="Proteomes" id="UP000823388">
    <property type="component" value="Chromosome 5N"/>
</dbReference>
<evidence type="ECO:0000256" key="2">
    <source>
        <dbReference type="ARBA" id="ARBA00022670"/>
    </source>
</evidence>